<feature type="signal peptide" evidence="1">
    <location>
        <begin position="1"/>
        <end position="18"/>
    </location>
</feature>
<accession>A0A7W0CPZ5</accession>
<keyword evidence="3" id="KW-1185">Reference proteome</keyword>
<dbReference type="EMBL" id="JACDUR010000007">
    <property type="protein sequence ID" value="MBA2895221.1"/>
    <property type="molecule type" value="Genomic_DNA"/>
</dbReference>
<comment type="caution">
    <text evidence="2">The sequence shown here is derived from an EMBL/GenBank/DDBJ whole genome shotgun (WGS) entry which is preliminary data.</text>
</comment>
<dbReference type="AlphaFoldDB" id="A0A7W0CPZ5"/>
<organism evidence="2 3">
    <name type="scientific">Nonomuraea soli</name>
    <dbReference type="NCBI Taxonomy" id="1032476"/>
    <lineage>
        <taxon>Bacteria</taxon>
        <taxon>Bacillati</taxon>
        <taxon>Actinomycetota</taxon>
        <taxon>Actinomycetes</taxon>
        <taxon>Streptosporangiales</taxon>
        <taxon>Streptosporangiaceae</taxon>
        <taxon>Nonomuraea</taxon>
    </lineage>
</organism>
<feature type="chain" id="PRO_5030986071" evidence="1">
    <location>
        <begin position="19"/>
        <end position="174"/>
    </location>
</feature>
<keyword evidence="1" id="KW-0732">Signal</keyword>
<evidence type="ECO:0000313" key="2">
    <source>
        <dbReference type="EMBL" id="MBA2895221.1"/>
    </source>
</evidence>
<gene>
    <name evidence="2" type="ORF">HNR30_006607</name>
</gene>
<dbReference type="Proteomes" id="UP000530928">
    <property type="component" value="Unassembled WGS sequence"/>
</dbReference>
<evidence type="ECO:0000313" key="3">
    <source>
        <dbReference type="Proteomes" id="UP000530928"/>
    </source>
</evidence>
<evidence type="ECO:0000256" key="1">
    <source>
        <dbReference type="SAM" id="SignalP"/>
    </source>
</evidence>
<proteinExistence type="predicted"/>
<sequence>MITALTLAASLLVSPAAATKPVTYGKLTIQVPAKWKVKKYRYGLHVLTGGCAKRAAECDGFWVLGKSAVKYAKEGGPYRLDHPYHPSSGVMYCVKDERYWSSPMPSKPSVTGFKAIGDRKAHFTEWKITCSDNGTPTKITYPQRLWYLPTTKLLIVDEFRTPGLATILKGAVWS</sequence>
<protein>
    <submittedName>
        <fullName evidence="2">Uncharacterized protein</fullName>
    </submittedName>
</protein>
<dbReference type="RefSeq" id="WP_181613996.1">
    <property type="nucleotide sequence ID" value="NZ_BAABAM010000009.1"/>
</dbReference>
<name>A0A7W0CPZ5_9ACTN</name>
<reference evidence="2 3" key="1">
    <citation type="submission" date="2020-07" db="EMBL/GenBank/DDBJ databases">
        <title>Genomic Encyclopedia of Type Strains, Phase IV (KMG-IV): sequencing the most valuable type-strain genomes for metagenomic binning, comparative biology and taxonomic classification.</title>
        <authorList>
            <person name="Goeker M."/>
        </authorList>
    </citation>
    <scope>NUCLEOTIDE SEQUENCE [LARGE SCALE GENOMIC DNA]</scope>
    <source>
        <strain evidence="2 3">DSM 45533</strain>
    </source>
</reference>